<keyword evidence="1" id="KW-0812">Transmembrane</keyword>
<evidence type="ECO:0000313" key="4">
    <source>
        <dbReference type="Proteomes" id="UP000007266"/>
    </source>
</evidence>
<protein>
    <submittedName>
        <fullName evidence="3">Uncharacterized protein</fullName>
    </submittedName>
</protein>
<name>D6WF81_TRICA</name>
<sequence length="184" mass="20801">MSHQNLLMLLSHAALAGTGIYCLLQVKNENMFCPHISFGIITINNIIGMCWCLSSYDNRIYDIFRFTSYCQSLFALPGITTSVWLANGYPKEWSWAWIITPIFPLVCYLTDAEMDMPLVDLLILFNLVGLGVVSFVKNLSYGVGATIAFALSHCYITHTTLYNYGLCFYSYFALRCLGFGQDIF</sequence>
<keyword evidence="1" id="KW-0472">Membrane</keyword>
<evidence type="ECO:0000256" key="2">
    <source>
        <dbReference type="SAM" id="SignalP"/>
    </source>
</evidence>
<keyword evidence="1" id="KW-1133">Transmembrane helix</keyword>
<keyword evidence="2" id="KW-0732">Signal</keyword>
<dbReference type="Proteomes" id="UP000007266">
    <property type="component" value="Linkage group 3"/>
</dbReference>
<proteinExistence type="predicted"/>
<feature type="chain" id="PRO_5003089254" evidence="2">
    <location>
        <begin position="17"/>
        <end position="184"/>
    </location>
</feature>
<gene>
    <name evidence="3" type="primary">AUGUSTUS-3.0.2_03131</name>
    <name evidence="3" type="ORF">TcasGA2_TC003131</name>
</gene>
<evidence type="ECO:0000313" key="3">
    <source>
        <dbReference type="EMBL" id="EFA00298.1"/>
    </source>
</evidence>
<feature type="transmembrane region" description="Helical" evidence="1">
    <location>
        <begin position="32"/>
        <end position="54"/>
    </location>
</feature>
<organism evidence="3 4">
    <name type="scientific">Tribolium castaneum</name>
    <name type="common">Red flour beetle</name>
    <dbReference type="NCBI Taxonomy" id="7070"/>
    <lineage>
        <taxon>Eukaryota</taxon>
        <taxon>Metazoa</taxon>
        <taxon>Ecdysozoa</taxon>
        <taxon>Arthropoda</taxon>
        <taxon>Hexapoda</taxon>
        <taxon>Insecta</taxon>
        <taxon>Pterygota</taxon>
        <taxon>Neoptera</taxon>
        <taxon>Endopterygota</taxon>
        <taxon>Coleoptera</taxon>
        <taxon>Polyphaga</taxon>
        <taxon>Cucujiformia</taxon>
        <taxon>Tenebrionidae</taxon>
        <taxon>Tenebrionidae incertae sedis</taxon>
        <taxon>Tribolium</taxon>
    </lineage>
</organism>
<dbReference type="AlphaFoldDB" id="D6WF81"/>
<feature type="transmembrane region" description="Helical" evidence="1">
    <location>
        <begin position="93"/>
        <end position="111"/>
    </location>
</feature>
<dbReference type="EMBL" id="KQ971319">
    <property type="protein sequence ID" value="EFA00298.1"/>
    <property type="molecule type" value="Genomic_DNA"/>
</dbReference>
<reference evidence="3 4" key="2">
    <citation type="journal article" date="2010" name="Nucleic Acids Res.">
        <title>BeetleBase in 2010: revisions to provide comprehensive genomic information for Tribolium castaneum.</title>
        <authorList>
            <person name="Kim H.S."/>
            <person name="Murphy T."/>
            <person name="Xia J."/>
            <person name="Caragea D."/>
            <person name="Park Y."/>
            <person name="Beeman R.W."/>
            <person name="Lorenzen M.D."/>
            <person name="Butcher S."/>
            <person name="Manak J.R."/>
            <person name="Brown S.J."/>
        </authorList>
    </citation>
    <scope>GENOME REANNOTATION</scope>
    <source>
        <strain evidence="3 4">Georgia GA2</strain>
    </source>
</reference>
<dbReference type="InParanoid" id="D6WF81"/>
<reference evidence="3 4" key="1">
    <citation type="journal article" date="2008" name="Nature">
        <title>The genome of the model beetle and pest Tribolium castaneum.</title>
        <authorList>
            <consortium name="Tribolium Genome Sequencing Consortium"/>
            <person name="Richards S."/>
            <person name="Gibbs R.A."/>
            <person name="Weinstock G.M."/>
            <person name="Brown S.J."/>
            <person name="Denell R."/>
            <person name="Beeman R.W."/>
            <person name="Gibbs R."/>
            <person name="Beeman R.W."/>
            <person name="Brown S.J."/>
            <person name="Bucher G."/>
            <person name="Friedrich M."/>
            <person name="Grimmelikhuijzen C.J."/>
            <person name="Klingler M."/>
            <person name="Lorenzen M."/>
            <person name="Richards S."/>
            <person name="Roth S."/>
            <person name="Schroder R."/>
            <person name="Tautz D."/>
            <person name="Zdobnov E.M."/>
            <person name="Muzny D."/>
            <person name="Gibbs R.A."/>
            <person name="Weinstock G.M."/>
            <person name="Attaway T."/>
            <person name="Bell S."/>
            <person name="Buhay C.J."/>
            <person name="Chandrabose M.N."/>
            <person name="Chavez D."/>
            <person name="Clerk-Blankenburg K.P."/>
            <person name="Cree A."/>
            <person name="Dao M."/>
            <person name="Davis C."/>
            <person name="Chacko J."/>
            <person name="Dinh H."/>
            <person name="Dugan-Rocha S."/>
            <person name="Fowler G."/>
            <person name="Garner T.T."/>
            <person name="Garnes J."/>
            <person name="Gnirke A."/>
            <person name="Hawes A."/>
            <person name="Hernandez J."/>
            <person name="Hines S."/>
            <person name="Holder M."/>
            <person name="Hume J."/>
            <person name="Jhangiani S.N."/>
            <person name="Joshi V."/>
            <person name="Khan Z.M."/>
            <person name="Jackson L."/>
            <person name="Kovar C."/>
            <person name="Kowis A."/>
            <person name="Lee S."/>
            <person name="Lewis L.R."/>
            <person name="Margolis J."/>
            <person name="Morgan M."/>
            <person name="Nazareth L.V."/>
            <person name="Nguyen N."/>
            <person name="Okwuonu G."/>
            <person name="Parker D."/>
            <person name="Richards S."/>
            <person name="Ruiz S.J."/>
            <person name="Santibanez J."/>
            <person name="Savard J."/>
            <person name="Scherer S.E."/>
            <person name="Schneider B."/>
            <person name="Sodergren E."/>
            <person name="Tautz D."/>
            <person name="Vattahil S."/>
            <person name="Villasana D."/>
            <person name="White C.S."/>
            <person name="Wright R."/>
            <person name="Park Y."/>
            <person name="Beeman R.W."/>
            <person name="Lord J."/>
            <person name="Oppert B."/>
            <person name="Lorenzen M."/>
            <person name="Brown S."/>
            <person name="Wang L."/>
            <person name="Savard J."/>
            <person name="Tautz D."/>
            <person name="Richards S."/>
            <person name="Weinstock G."/>
            <person name="Gibbs R.A."/>
            <person name="Liu Y."/>
            <person name="Worley K."/>
            <person name="Weinstock G."/>
            <person name="Elsik C.G."/>
            <person name="Reese J.T."/>
            <person name="Elhaik E."/>
            <person name="Landan G."/>
            <person name="Graur D."/>
            <person name="Arensburger P."/>
            <person name="Atkinson P."/>
            <person name="Beeman R.W."/>
            <person name="Beidler J."/>
            <person name="Brown S.J."/>
            <person name="Demuth J.P."/>
            <person name="Drury D.W."/>
            <person name="Du Y.Z."/>
            <person name="Fujiwara H."/>
            <person name="Lorenzen M."/>
            <person name="Maselli V."/>
            <person name="Osanai M."/>
            <person name="Park Y."/>
            <person name="Robertson H.M."/>
            <person name="Tu Z."/>
            <person name="Wang J.J."/>
            <person name="Wang S."/>
            <person name="Richards S."/>
            <person name="Song H."/>
            <person name="Zhang L."/>
            <person name="Sodergren E."/>
            <person name="Werner D."/>
            <person name="Stanke M."/>
            <person name="Morgenstern B."/>
            <person name="Solovyev V."/>
            <person name="Kosarev P."/>
            <person name="Brown G."/>
            <person name="Chen H.C."/>
            <person name="Ermolaeva O."/>
            <person name="Hlavina W."/>
            <person name="Kapustin Y."/>
            <person name="Kiryutin B."/>
            <person name="Kitts P."/>
            <person name="Maglott D."/>
            <person name="Pruitt K."/>
            <person name="Sapojnikov V."/>
            <person name="Souvorov A."/>
            <person name="Mackey A.J."/>
            <person name="Waterhouse R.M."/>
            <person name="Wyder S."/>
            <person name="Zdobnov E.M."/>
            <person name="Zdobnov E.M."/>
            <person name="Wyder S."/>
            <person name="Kriventseva E.V."/>
            <person name="Kadowaki T."/>
            <person name="Bork P."/>
            <person name="Aranda M."/>
            <person name="Bao R."/>
            <person name="Beermann A."/>
            <person name="Berns N."/>
            <person name="Bolognesi R."/>
            <person name="Bonneton F."/>
            <person name="Bopp D."/>
            <person name="Brown S.J."/>
            <person name="Bucher G."/>
            <person name="Butts T."/>
            <person name="Chaumot A."/>
            <person name="Denell R.E."/>
            <person name="Ferrier D.E."/>
            <person name="Friedrich M."/>
            <person name="Gordon C.M."/>
            <person name="Jindra M."/>
            <person name="Klingler M."/>
            <person name="Lan Q."/>
            <person name="Lattorff H.M."/>
            <person name="Laudet V."/>
            <person name="von Levetsow C."/>
            <person name="Liu Z."/>
            <person name="Lutz R."/>
            <person name="Lynch J.A."/>
            <person name="da Fonseca R.N."/>
            <person name="Posnien N."/>
            <person name="Reuter R."/>
            <person name="Roth S."/>
            <person name="Savard J."/>
            <person name="Schinko J.B."/>
            <person name="Schmitt C."/>
            <person name="Schoppmeier M."/>
            <person name="Schroder R."/>
            <person name="Shippy T.D."/>
            <person name="Simonnet F."/>
            <person name="Marques-Souza H."/>
            <person name="Tautz D."/>
            <person name="Tomoyasu Y."/>
            <person name="Trauner J."/>
            <person name="Van der Zee M."/>
            <person name="Vervoort M."/>
            <person name="Wittkopp N."/>
            <person name="Wimmer E.A."/>
            <person name="Yang X."/>
            <person name="Jones A.K."/>
            <person name="Sattelle D.B."/>
            <person name="Ebert P.R."/>
            <person name="Nelson D."/>
            <person name="Scott J.G."/>
            <person name="Beeman R.W."/>
            <person name="Muthukrishnan S."/>
            <person name="Kramer K.J."/>
            <person name="Arakane Y."/>
            <person name="Beeman R.W."/>
            <person name="Zhu Q."/>
            <person name="Hogenkamp D."/>
            <person name="Dixit R."/>
            <person name="Oppert B."/>
            <person name="Jiang H."/>
            <person name="Zou Z."/>
            <person name="Marshall J."/>
            <person name="Elpidina E."/>
            <person name="Vinokurov K."/>
            <person name="Oppert C."/>
            <person name="Zou Z."/>
            <person name="Evans J."/>
            <person name="Lu Z."/>
            <person name="Zhao P."/>
            <person name="Sumathipala N."/>
            <person name="Altincicek B."/>
            <person name="Vilcinskas A."/>
            <person name="Williams M."/>
            <person name="Hultmark D."/>
            <person name="Hetru C."/>
            <person name="Jiang H."/>
            <person name="Grimmelikhuijzen C.J."/>
            <person name="Hauser F."/>
            <person name="Cazzamali G."/>
            <person name="Williamson M."/>
            <person name="Park Y."/>
            <person name="Li B."/>
            <person name="Tanaka Y."/>
            <person name="Predel R."/>
            <person name="Neupert S."/>
            <person name="Schachtner J."/>
            <person name="Verleyen P."/>
            <person name="Raible F."/>
            <person name="Bork P."/>
            <person name="Friedrich M."/>
            <person name="Walden K.K."/>
            <person name="Robertson H.M."/>
            <person name="Angeli S."/>
            <person name="Foret S."/>
            <person name="Bucher G."/>
            <person name="Schuetz S."/>
            <person name="Maleszka R."/>
            <person name="Wimmer E.A."/>
            <person name="Beeman R.W."/>
            <person name="Lorenzen M."/>
            <person name="Tomoyasu Y."/>
            <person name="Miller S.C."/>
            <person name="Grossmann D."/>
            <person name="Bucher G."/>
        </authorList>
    </citation>
    <scope>NUCLEOTIDE SEQUENCE [LARGE SCALE GENOMIC DNA]</scope>
    <source>
        <strain evidence="3 4">Georgia GA2</strain>
    </source>
</reference>
<evidence type="ECO:0000256" key="1">
    <source>
        <dbReference type="SAM" id="Phobius"/>
    </source>
</evidence>
<accession>D6WF81</accession>
<dbReference type="HOGENOM" id="CLU_1436172_0_0_1"/>
<feature type="transmembrane region" description="Helical" evidence="1">
    <location>
        <begin position="118"/>
        <end position="136"/>
    </location>
</feature>
<feature type="signal peptide" evidence="2">
    <location>
        <begin position="1"/>
        <end position="16"/>
    </location>
</feature>
<keyword evidence="4" id="KW-1185">Reference proteome</keyword>
<feature type="transmembrane region" description="Helical" evidence="1">
    <location>
        <begin position="66"/>
        <end position="87"/>
    </location>
</feature>